<proteinExistence type="predicted"/>
<keyword evidence="2" id="KW-0472">Membrane</keyword>
<sequence>MATAEMENHSVGSYARKQLGSEESPRGKSALEVRPNLAPDTQRARSGIPSTTRPPKERKQRLVRGRVRKVNKESPTPKRVGGKGSVVRASLRLVIFGIAVLVLRSFALCLLGLQNRWRGRDTFERSAGSAPRRMASPAPGEKTDVEQCAAMAAKAAFRANGEISAGRRHQELAEMGEFQRKDADARTARRNLKIKRLFLQVEGIGVPQPGNYPPPVEQEATPIVFSERRYERLRGRLQAGFTYIAYSLSGIEEEDTNPPQTLLLGEETRERSEEDGLSEPDLHEAARGAAGGSDVLDTDKEEVVVNGSSSGVSHEGGEESAGWGMAGEGGEKAARDGLGTVQRVKGRPGPEGPAVSAPGGSSVPHVAEPAGGGTPLGKGEEAAGGKLGTTRPVECRSGRPKRTSSMRSVVVFLQGLFRESRGERVVKAGAAAEQGGGGRQRSTSTSKRRGAPGGAGVQSGLSANDSKKLSLKREK</sequence>
<evidence type="ECO:0000313" key="3">
    <source>
        <dbReference type="EMBL" id="PHJ17261.1"/>
    </source>
</evidence>
<dbReference type="Proteomes" id="UP000221165">
    <property type="component" value="Unassembled WGS sequence"/>
</dbReference>
<name>A0A2C6JKH7_9APIC</name>
<evidence type="ECO:0008006" key="5">
    <source>
        <dbReference type="Google" id="ProtNLM"/>
    </source>
</evidence>
<evidence type="ECO:0000313" key="4">
    <source>
        <dbReference type="Proteomes" id="UP000221165"/>
    </source>
</evidence>
<evidence type="ECO:0000256" key="2">
    <source>
        <dbReference type="SAM" id="Phobius"/>
    </source>
</evidence>
<keyword evidence="2" id="KW-0812">Transmembrane</keyword>
<dbReference type="EMBL" id="MIGC01005140">
    <property type="protein sequence ID" value="PHJ17261.1"/>
    <property type="molecule type" value="Genomic_DNA"/>
</dbReference>
<comment type="caution">
    <text evidence="3">The sequence shown here is derived from an EMBL/GenBank/DDBJ whole genome shotgun (WGS) entry which is preliminary data.</text>
</comment>
<feature type="region of interest" description="Disordered" evidence="1">
    <location>
        <begin position="267"/>
        <end position="406"/>
    </location>
</feature>
<keyword evidence="2" id="KW-1133">Transmembrane helix</keyword>
<feature type="compositionally biased region" description="Basic and acidic residues" evidence="1">
    <location>
        <begin position="465"/>
        <end position="475"/>
    </location>
</feature>
<feature type="region of interest" description="Disordered" evidence="1">
    <location>
        <begin position="1"/>
        <end position="83"/>
    </location>
</feature>
<evidence type="ECO:0000256" key="1">
    <source>
        <dbReference type="SAM" id="MobiDB-lite"/>
    </source>
</evidence>
<feature type="compositionally biased region" description="Basic residues" evidence="1">
    <location>
        <begin position="56"/>
        <end position="69"/>
    </location>
</feature>
<feature type="compositionally biased region" description="Low complexity" evidence="1">
    <location>
        <begin position="304"/>
        <end position="313"/>
    </location>
</feature>
<reference evidence="3 4" key="1">
    <citation type="journal article" date="2017" name="Int. J. Parasitol.">
        <title>The genome of the protozoan parasite Cystoisospora suis and a reverse vaccinology approach to identify vaccine candidates.</title>
        <authorList>
            <person name="Palmieri N."/>
            <person name="Shrestha A."/>
            <person name="Ruttkowski B."/>
            <person name="Beck T."/>
            <person name="Vogl C."/>
            <person name="Tomley F."/>
            <person name="Blake D.P."/>
            <person name="Joachim A."/>
        </authorList>
    </citation>
    <scope>NUCLEOTIDE SEQUENCE [LARGE SCALE GENOMIC DNA]</scope>
    <source>
        <strain evidence="3 4">Wien I</strain>
    </source>
</reference>
<accession>A0A2C6JKH7</accession>
<organism evidence="3 4">
    <name type="scientific">Cystoisospora suis</name>
    <dbReference type="NCBI Taxonomy" id="483139"/>
    <lineage>
        <taxon>Eukaryota</taxon>
        <taxon>Sar</taxon>
        <taxon>Alveolata</taxon>
        <taxon>Apicomplexa</taxon>
        <taxon>Conoidasida</taxon>
        <taxon>Coccidia</taxon>
        <taxon>Eucoccidiorida</taxon>
        <taxon>Eimeriorina</taxon>
        <taxon>Sarcocystidae</taxon>
        <taxon>Cystoisospora</taxon>
    </lineage>
</organism>
<protein>
    <recommendedName>
        <fullName evidence="5">Transmembrane protein</fullName>
    </recommendedName>
</protein>
<feature type="compositionally biased region" description="Basic and acidic residues" evidence="1">
    <location>
        <begin position="19"/>
        <end position="31"/>
    </location>
</feature>
<dbReference type="AlphaFoldDB" id="A0A2C6JKH7"/>
<feature type="transmembrane region" description="Helical" evidence="2">
    <location>
        <begin position="93"/>
        <end position="113"/>
    </location>
</feature>
<dbReference type="GeneID" id="94432248"/>
<feature type="compositionally biased region" description="Basic and acidic residues" evidence="1">
    <location>
        <begin position="267"/>
        <end position="286"/>
    </location>
</feature>
<gene>
    <name evidence="3" type="ORF">CSUI_008918</name>
</gene>
<feature type="region of interest" description="Disordered" evidence="1">
    <location>
        <begin position="422"/>
        <end position="475"/>
    </location>
</feature>
<dbReference type="RefSeq" id="XP_067918986.1">
    <property type="nucleotide sequence ID" value="XM_068069037.1"/>
</dbReference>
<keyword evidence="4" id="KW-1185">Reference proteome</keyword>
<dbReference type="VEuPathDB" id="ToxoDB:CSUI_008918"/>